<dbReference type="EMBL" id="CAWUPB010001173">
    <property type="protein sequence ID" value="CAK7346395.1"/>
    <property type="molecule type" value="Genomic_DNA"/>
</dbReference>
<dbReference type="SUPFAM" id="SSF52540">
    <property type="entry name" value="P-loop containing nucleoside triphosphate hydrolases"/>
    <property type="match status" value="1"/>
</dbReference>
<dbReference type="SUPFAM" id="SSF52087">
    <property type="entry name" value="CRAL/TRIO domain"/>
    <property type="match status" value="1"/>
</dbReference>
<evidence type="ECO:0000256" key="1">
    <source>
        <dbReference type="ARBA" id="ARBA00004123"/>
    </source>
</evidence>
<dbReference type="Pfam" id="PF25099">
    <property type="entry name" value="GOLD_PATL1_C"/>
    <property type="match status" value="1"/>
</dbReference>
<dbReference type="Gene3D" id="3.40.50.300">
    <property type="entry name" value="P-loop containing nucleotide triphosphate hydrolases"/>
    <property type="match status" value="2"/>
</dbReference>
<feature type="domain" description="CRAL-TRIO" evidence="11">
    <location>
        <begin position="1513"/>
        <end position="1693"/>
    </location>
</feature>
<feature type="coiled-coil region" evidence="10">
    <location>
        <begin position="170"/>
        <end position="362"/>
    </location>
</feature>
<feature type="coiled-coil region" evidence="10">
    <location>
        <begin position="954"/>
        <end position="1065"/>
    </location>
</feature>
<dbReference type="CDD" id="cd03275">
    <property type="entry name" value="ABC_SMC1_euk"/>
    <property type="match status" value="1"/>
</dbReference>
<dbReference type="Gene3D" id="2.60.120.680">
    <property type="entry name" value="GOLD domain"/>
    <property type="match status" value="1"/>
</dbReference>
<evidence type="ECO:0000256" key="8">
    <source>
        <dbReference type="ARBA" id="ARBA00023242"/>
    </source>
</evidence>
<dbReference type="SUPFAM" id="SSF46938">
    <property type="entry name" value="CRAL/TRIO N-terminal domain"/>
    <property type="match status" value="1"/>
</dbReference>
<dbReference type="GO" id="GO:0007062">
    <property type="term" value="P:sister chromatid cohesion"/>
    <property type="evidence" value="ECO:0007669"/>
    <property type="project" value="InterPro"/>
</dbReference>
<reference evidence="12 13" key="1">
    <citation type="submission" date="2024-01" db="EMBL/GenBank/DDBJ databases">
        <authorList>
            <person name="Waweru B."/>
        </authorList>
    </citation>
    <scope>NUCLEOTIDE SEQUENCE [LARGE SCALE GENOMIC DNA]</scope>
</reference>
<dbReference type="Pfam" id="PF03765">
    <property type="entry name" value="CRAL_TRIO_N"/>
    <property type="match status" value="1"/>
</dbReference>
<keyword evidence="13" id="KW-1185">Reference proteome</keyword>
<dbReference type="InterPro" id="IPR011074">
    <property type="entry name" value="CRAL/TRIO_N_dom"/>
</dbReference>
<keyword evidence="8" id="KW-0539">Nucleus</keyword>
<keyword evidence="7 10" id="KW-0175">Coiled coil</keyword>
<evidence type="ECO:0000256" key="6">
    <source>
        <dbReference type="ARBA" id="ARBA00022776"/>
    </source>
</evidence>
<evidence type="ECO:0000256" key="2">
    <source>
        <dbReference type="ARBA" id="ARBA00004286"/>
    </source>
</evidence>
<proteinExistence type="inferred from homology"/>
<protein>
    <recommendedName>
        <fullName evidence="11">CRAL-TRIO domain-containing protein</fullName>
    </recommendedName>
</protein>
<dbReference type="InterPro" id="IPR027417">
    <property type="entry name" value="P-loop_NTPase"/>
</dbReference>
<evidence type="ECO:0000256" key="9">
    <source>
        <dbReference type="ARBA" id="ARBA00023306"/>
    </source>
</evidence>
<dbReference type="InterPro" id="IPR003395">
    <property type="entry name" value="RecF/RecN/SMC_N"/>
</dbReference>
<comment type="caution">
    <text evidence="12">The sequence shown here is derived from an EMBL/GenBank/DDBJ whole genome shotgun (WGS) entry which is preliminary data.</text>
</comment>
<comment type="subcellular location">
    <subcellularLocation>
        <location evidence="2">Chromosome</location>
    </subcellularLocation>
    <subcellularLocation>
        <location evidence="1">Nucleus</location>
    </subcellularLocation>
</comment>
<dbReference type="Gene3D" id="1.20.1060.20">
    <property type="match status" value="1"/>
</dbReference>
<dbReference type="InterPro" id="IPR001251">
    <property type="entry name" value="CRAL-TRIO_dom"/>
</dbReference>
<dbReference type="Gene3D" id="1.10.287.1490">
    <property type="match status" value="1"/>
</dbReference>
<accession>A0AAV1S628</accession>
<comment type="similarity">
    <text evidence="3">Belongs to the SMC family. SMC1 subfamily.</text>
</comment>
<evidence type="ECO:0000256" key="3">
    <source>
        <dbReference type="ARBA" id="ARBA00005597"/>
    </source>
</evidence>
<dbReference type="PANTHER" id="PTHR18937:SF12">
    <property type="entry name" value="STRUCTURAL MAINTENANCE OF CHROMOSOMES PROTEIN"/>
    <property type="match status" value="1"/>
</dbReference>
<dbReference type="SMART" id="SM00516">
    <property type="entry name" value="SEC14"/>
    <property type="match status" value="1"/>
</dbReference>
<dbReference type="GO" id="GO:0005634">
    <property type="term" value="C:nucleus"/>
    <property type="evidence" value="ECO:0007669"/>
    <property type="project" value="UniProtKB-SubCell"/>
</dbReference>
<gene>
    <name evidence="12" type="ORF">DCAF_LOCUS19071</name>
</gene>
<dbReference type="Proteomes" id="UP001314170">
    <property type="component" value="Unassembled WGS sequence"/>
</dbReference>
<dbReference type="GO" id="GO:0003677">
    <property type="term" value="F:DNA binding"/>
    <property type="evidence" value="ECO:0007669"/>
    <property type="project" value="TreeGrafter"/>
</dbReference>
<dbReference type="Gene3D" id="3.30.70.1620">
    <property type="match status" value="1"/>
</dbReference>
<dbReference type="InterPro" id="IPR056794">
    <property type="entry name" value="PATL1-6_C_GOLD"/>
</dbReference>
<keyword evidence="5" id="KW-0132">Cell division</keyword>
<keyword evidence="9" id="KW-0131">Cell cycle</keyword>
<dbReference type="GO" id="GO:0005524">
    <property type="term" value="F:ATP binding"/>
    <property type="evidence" value="ECO:0007669"/>
    <property type="project" value="InterPro"/>
</dbReference>
<dbReference type="CDD" id="cd00170">
    <property type="entry name" value="SEC14"/>
    <property type="match status" value="1"/>
</dbReference>
<evidence type="ECO:0000313" key="12">
    <source>
        <dbReference type="EMBL" id="CAK7346395.1"/>
    </source>
</evidence>
<dbReference type="SMART" id="SM00968">
    <property type="entry name" value="SMC_hinge"/>
    <property type="match status" value="1"/>
</dbReference>
<sequence length="1813" mass="209268">MPSMASPGKILKLEMENFKSYKGLQTIGPFKDFTAIIGPNGAGKSNLMDAISFVLGVRTGHLRGAQLKDLIYAYDDREKEQKGRRAFVRLVYLLPDGSELQFIRAITSSGGSEYRIDGKVVNWDEYNARLKELGILVKARNFLVFQGDVESIASKNPKELTALFEQISGSEDLKREYEDLEEKKARAEEKSALVYQKKRTVVMERKQKKEQKEEAEKHLRLQDQLKSLKKEHFLWQLYTIHNDIDKMNAELEAERRNQEDLMQELEKFGHEADKKKKEQEKYQKEITQCERKIKERSLKLDKHQPELLKLNEEMSRINSKIKSSRKEFERKMVERRKHADEIEKLETGIQDLTSQLDDLREKSRDVGGKLPLADSQLQEYFRIENRQEVIMDTCSSVGTLVLMDEEELGKFYGLLSFHAAIMIGIVFQAPLWCSASVGFAGSLYPTFNGFLESSFDCFHFVSFSKEDAGMKTIKLRDEKEVLDRQQHADMEAQKNLEENLQQLKNRAQELEAQDKQMHERMQKILDASTKHKHELTDLKKELREMQDKHRDSRHKYENLKSKIGEVENQLRELRADRHENERDAKLFQAVETLKRLFQGVHGRMIDLCRPTQKKYNLAVTVAMGKFMDAVVVEDENTGKECIKYLKDQRLPPQTFIPLQSVRVKPVFERLRTLGGTAKLVFDVIQYPLKSLASSSNHDHDTFHASDVYEAKIYDTFFQKHSIFLKHLFLAGKAILFAVGNTLVCDDLDEAKVLSWTGERFRVVTVDGILLTKSGTMTGGTSGGMEAKSKQWDDKKIEGLKKKKEQLESELEELGSIREMHLRESEASGKISGLEKKIQYAEIEKKSIDDKLANLKKEKRIIKEEIDRINPELLKLKETVKKRATEIRKLEKKINQIVDNIYEQFSKDVGVANIREYEENHLKAAQNMAEETLSLRVLIGLYTPTIAVSAIYFLLRLEYEQKRDMESRIRKLESSLSALENELKQVQKKEAQLKLASDKATDEIDRWKEEMKEWKSKSEECANEIREWTKKGSAVTSNLSRLTRLINSKETQIAQLSSRKQDIVEKCELENINLPTVSDPMDTDSPIPGPDYDFSQLNRSLQDRRPSVREKLEADFKQKMDALISEIEKTAPNLKALDQYEALREREKVVTEEFEAARKEEKQIADAYNGVKQRRYELFMGAFNHISNSIDKIYKQLTKSNSHPLGGMAYLSLENEDDPFLNGIKYTAMPPQKRFRDMEQLSGGEKTVAALALLFSIHSYKPSPFFILDEVDAALDNLNVAKVAGFIRAKSCEGTRGIVDADDGSGFQSIVISLKDSFYDKAEALVGVYRDSERSCSRTLTFDLSMIEPSGRSSDQQQLMEGKIEKRHKDNDNRMVKKVQQEGNEKTATIKNQQIHLQNLNRSAIQEDEETAASIGLELRKQHALNKFRSMVENAIIDNFLLEKPKRSFSRKDTESERKQQREISLWGVPLLPSKGHASTDVVLLKFLTAKDFKVYEAFEMLRNNLKWRREYKMDTILDEDFHLGLENFVYINSVGKQGQPLYYTVYGAFKNKELCWKVLGTEENREKFLRLRIQFMEKSIKQLSFKAGGADSILQITDLKHSPGPEMKEFRSVHKKASTLLQDNYPEIIQKHILINVPFWYYTSRFLTSKLKNQRSKKKIILARPSEVTKTLLKYISPENLPVEYGGLKRDDDIEFFPEDKASELIVKPNSASCIQIPVTEAGVTIVWDFTVVGWEVTCKQQFIPDDEGSYEVLLRKDKEKRVGESVRNSFYISEPGKILISFDNATLKKKRVYYRSKAKPTVPTFIIFKKQL</sequence>
<dbReference type="Pfam" id="PF02463">
    <property type="entry name" value="SMC_N"/>
    <property type="match status" value="1"/>
</dbReference>
<evidence type="ECO:0000256" key="7">
    <source>
        <dbReference type="ARBA" id="ARBA00023054"/>
    </source>
</evidence>
<organism evidence="12 13">
    <name type="scientific">Dovyalis caffra</name>
    <dbReference type="NCBI Taxonomy" id="77055"/>
    <lineage>
        <taxon>Eukaryota</taxon>
        <taxon>Viridiplantae</taxon>
        <taxon>Streptophyta</taxon>
        <taxon>Embryophyta</taxon>
        <taxon>Tracheophyta</taxon>
        <taxon>Spermatophyta</taxon>
        <taxon>Magnoliopsida</taxon>
        <taxon>eudicotyledons</taxon>
        <taxon>Gunneridae</taxon>
        <taxon>Pentapetalae</taxon>
        <taxon>rosids</taxon>
        <taxon>fabids</taxon>
        <taxon>Malpighiales</taxon>
        <taxon>Salicaceae</taxon>
        <taxon>Flacourtieae</taxon>
        <taxon>Dovyalis</taxon>
    </lineage>
</organism>
<name>A0AAV1S628_9ROSI</name>
<evidence type="ECO:0000256" key="5">
    <source>
        <dbReference type="ARBA" id="ARBA00022618"/>
    </source>
</evidence>
<dbReference type="Gene3D" id="3.40.525.10">
    <property type="entry name" value="CRAL-TRIO lipid binding domain"/>
    <property type="match status" value="1"/>
</dbReference>
<keyword evidence="6" id="KW-0498">Mitosis</keyword>
<dbReference type="InterPro" id="IPR036277">
    <property type="entry name" value="SMC_hinge_sf"/>
</dbReference>
<dbReference type="PRINTS" id="PR00180">
    <property type="entry name" value="CRETINALDHBP"/>
</dbReference>
<evidence type="ECO:0000256" key="10">
    <source>
        <dbReference type="SAM" id="Coils"/>
    </source>
</evidence>
<dbReference type="Pfam" id="PF00650">
    <property type="entry name" value="CRAL_TRIO"/>
    <property type="match status" value="1"/>
</dbReference>
<dbReference type="InterPro" id="IPR010935">
    <property type="entry name" value="SMC_hinge"/>
</dbReference>
<dbReference type="GO" id="GO:0016887">
    <property type="term" value="F:ATP hydrolysis activity"/>
    <property type="evidence" value="ECO:0007669"/>
    <property type="project" value="InterPro"/>
</dbReference>
<dbReference type="InterPro" id="IPR028468">
    <property type="entry name" value="Smc1_ABC"/>
</dbReference>
<dbReference type="GO" id="GO:0008278">
    <property type="term" value="C:cohesin complex"/>
    <property type="evidence" value="ECO:0007669"/>
    <property type="project" value="InterPro"/>
</dbReference>
<evidence type="ECO:0000256" key="4">
    <source>
        <dbReference type="ARBA" id="ARBA00022454"/>
    </source>
</evidence>
<dbReference type="InterPro" id="IPR036865">
    <property type="entry name" value="CRAL-TRIO_dom_sf"/>
</dbReference>
<dbReference type="PANTHER" id="PTHR18937">
    <property type="entry name" value="STRUCTURAL MAINTENANCE OF CHROMOSOMES SMC FAMILY MEMBER"/>
    <property type="match status" value="1"/>
</dbReference>
<evidence type="ECO:0000259" key="11">
    <source>
        <dbReference type="PROSITE" id="PS50191"/>
    </source>
</evidence>
<feature type="coiled-coil region" evidence="10">
    <location>
        <begin position="789"/>
        <end position="899"/>
    </location>
</feature>
<dbReference type="SUPFAM" id="SSF101576">
    <property type="entry name" value="Supernatant protein factor (SPF), C-terminal domain"/>
    <property type="match status" value="1"/>
</dbReference>
<keyword evidence="4" id="KW-0158">Chromosome</keyword>
<feature type="coiled-coil region" evidence="10">
    <location>
        <begin position="486"/>
        <end position="583"/>
    </location>
</feature>
<dbReference type="InterPro" id="IPR036273">
    <property type="entry name" value="CRAL/TRIO_N_dom_sf"/>
</dbReference>
<dbReference type="GO" id="GO:0051321">
    <property type="term" value="P:meiotic cell cycle"/>
    <property type="evidence" value="ECO:0007669"/>
    <property type="project" value="UniProtKB-KW"/>
</dbReference>
<evidence type="ECO:0000313" key="13">
    <source>
        <dbReference type="Proteomes" id="UP001314170"/>
    </source>
</evidence>
<dbReference type="SUPFAM" id="SSF75553">
    <property type="entry name" value="Smc hinge domain"/>
    <property type="match status" value="2"/>
</dbReference>
<dbReference type="Pfam" id="PF06470">
    <property type="entry name" value="SMC_hinge"/>
    <property type="match status" value="1"/>
</dbReference>
<dbReference type="GO" id="GO:0051301">
    <property type="term" value="P:cell division"/>
    <property type="evidence" value="ECO:0007669"/>
    <property type="project" value="UniProtKB-KW"/>
</dbReference>
<dbReference type="PROSITE" id="PS50191">
    <property type="entry name" value="CRAL_TRIO"/>
    <property type="match status" value="1"/>
</dbReference>
<dbReference type="FunFam" id="3.40.50.300:FF:000564">
    <property type="entry name" value="Structural maintenance of chromosomes 1A"/>
    <property type="match status" value="1"/>
</dbReference>
<dbReference type="InterPro" id="IPR036598">
    <property type="entry name" value="GOLD_dom_sf"/>
</dbReference>